<evidence type="ECO:0000313" key="1">
    <source>
        <dbReference type="EMBL" id="CAG8677477.1"/>
    </source>
</evidence>
<dbReference type="Proteomes" id="UP000789860">
    <property type="component" value="Unassembled WGS sequence"/>
</dbReference>
<feature type="non-terminal residue" evidence="1">
    <location>
        <position position="82"/>
    </location>
</feature>
<proteinExistence type="predicted"/>
<comment type="caution">
    <text evidence="1">The sequence shown here is derived from an EMBL/GenBank/DDBJ whole genome shotgun (WGS) entry which is preliminary data.</text>
</comment>
<dbReference type="EMBL" id="CAJVPM010030723">
    <property type="protein sequence ID" value="CAG8677477.1"/>
    <property type="molecule type" value="Genomic_DNA"/>
</dbReference>
<name>A0ACA9NU63_9GLOM</name>
<gene>
    <name evidence="1" type="ORF">SCALOS_LOCUS9601</name>
</gene>
<evidence type="ECO:0000313" key="2">
    <source>
        <dbReference type="Proteomes" id="UP000789860"/>
    </source>
</evidence>
<accession>A0ACA9NU63</accession>
<feature type="non-terminal residue" evidence="1">
    <location>
        <position position="1"/>
    </location>
</feature>
<sequence>SLVTKRLYRIILKRKIADSFTVNERKCKYAEDEIYTNSRLDNDEQNLDNFEVDDFMDNNFIQERLTFKNFYIFEFETDNILL</sequence>
<protein>
    <submittedName>
        <fullName evidence="1">6002_t:CDS:1</fullName>
    </submittedName>
</protein>
<organism evidence="1 2">
    <name type="scientific">Scutellospora calospora</name>
    <dbReference type="NCBI Taxonomy" id="85575"/>
    <lineage>
        <taxon>Eukaryota</taxon>
        <taxon>Fungi</taxon>
        <taxon>Fungi incertae sedis</taxon>
        <taxon>Mucoromycota</taxon>
        <taxon>Glomeromycotina</taxon>
        <taxon>Glomeromycetes</taxon>
        <taxon>Diversisporales</taxon>
        <taxon>Gigasporaceae</taxon>
        <taxon>Scutellospora</taxon>
    </lineage>
</organism>
<reference evidence="1" key="1">
    <citation type="submission" date="2021-06" db="EMBL/GenBank/DDBJ databases">
        <authorList>
            <person name="Kallberg Y."/>
            <person name="Tangrot J."/>
            <person name="Rosling A."/>
        </authorList>
    </citation>
    <scope>NUCLEOTIDE SEQUENCE</scope>
    <source>
        <strain evidence="1">AU212A</strain>
    </source>
</reference>
<keyword evidence="2" id="KW-1185">Reference proteome</keyword>